<dbReference type="STRING" id="1073574.GOARA_040_00170"/>
<dbReference type="Proteomes" id="UP000035088">
    <property type="component" value="Unassembled WGS sequence"/>
</dbReference>
<evidence type="ECO:0000313" key="2">
    <source>
        <dbReference type="Proteomes" id="UP000035088"/>
    </source>
</evidence>
<organism evidence="1 2">
    <name type="scientific">Gordonia araii NBRC 100433</name>
    <dbReference type="NCBI Taxonomy" id="1073574"/>
    <lineage>
        <taxon>Bacteria</taxon>
        <taxon>Bacillati</taxon>
        <taxon>Actinomycetota</taxon>
        <taxon>Actinomycetes</taxon>
        <taxon>Mycobacteriales</taxon>
        <taxon>Gordoniaceae</taxon>
        <taxon>Gordonia</taxon>
    </lineage>
</organism>
<evidence type="ECO:0000313" key="1">
    <source>
        <dbReference type="EMBL" id="GAB09492.1"/>
    </source>
</evidence>
<name>G7H0W7_9ACTN</name>
<gene>
    <name evidence="1" type="ORF">GOARA_040_00170</name>
</gene>
<comment type="caution">
    <text evidence="1">The sequence shown here is derived from an EMBL/GenBank/DDBJ whole genome shotgun (WGS) entry which is preliminary data.</text>
</comment>
<protein>
    <submittedName>
        <fullName evidence="1">Uncharacterized protein</fullName>
    </submittedName>
</protein>
<dbReference type="RefSeq" id="WP_007321567.1">
    <property type="nucleotide sequence ID" value="NZ_BAEE01000040.1"/>
</dbReference>
<dbReference type="AlphaFoldDB" id="G7H0W7"/>
<accession>G7H0W7</accession>
<keyword evidence="2" id="KW-1185">Reference proteome</keyword>
<dbReference type="EMBL" id="BAEE01000040">
    <property type="protein sequence ID" value="GAB09492.1"/>
    <property type="molecule type" value="Genomic_DNA"/>
</dbReference>
<reference evidence="1 2" key="1">
    <citation type="submission" date="2011-11" db="EMBL/GenBank/DDBJ databases">
        <title>Whole genome shotgun sequence of Gordonia araii NBRC 100433.</title>
        <authorList>
            <person name="Yoshida Y."/>
            <person name="Hosoyama A."/>
            <person name="Tsuchikane K."/>
            <person name="Katsumata H."/>
            <person name="Yamazaki S."/>
            <person name="Fujita N."/>
        </authorList>
    </citation>
    <scope>NUCLEOTIDE SEQUENCE [LARGE SCALE GENOMIC DNA]</scope>
    <source>
        <strain evidence="1 2">NBRC 100433</strain>
    </source>
</reference>
<feature type="non-terminal residue" evidence="1">
    <location>
        <position position="114"/>
    </location>
</feature>
<proteinExistence type="predicted"/>
<sequence>MTLSEISGDGAISGDAVAIHDFMTGHERMDVTCEDGNKFEDVVKLKNGEEMKTQNHLRGLLAHAWGGERTGIDDLIRAMKDGANSPNSFIASQSRESANAFGHYLSDENNMGEF</sequence>